<dbReference type="EMBL" id="CAJGYO010000019">
    <property type="protein sequence ID" value="CAD6340491.1"/>
    <property type="molecule type" value="Genomic_DNA"/>
</dbReference>
<organism evidence="1 2">
    <name type="scientific">Miscanthus lutarioriparius</name>
    <dbReference type="NCBI Taxonomy" id="422564"/>
    <lineage>
        <taxon>Eukaryota</taxon>
        <taxon>Viridiplantae</taxon>
        <taxon>Streptophyta</taxon>
        <taxon>Embryophyta</taxon>
        <taxon>Tracheophyta</taxon>
        <taxon>Spermatophyta</taxon>
        <taxon>Magnoliopsida</taxon>
        <taxon>Liliopsida</taxon>
        <taxon>Poales</taxon>
        <taxon>Poaceae</taxon>
        <taxon>PACMAD clade</taxon>
        <taxon>Panicoideae</taxon>
        <taxon>Andropogonodae</taxon>
        <taxon>Andropogoneae</taxon>
        <taxon>Saccharinae</taxon>
        <taxon>Miscanthus</taxon>
    </lineage>
</organism>
<accession>A0A811SIK8</accession>
<gene>
    <name evidence="1" type="ORF">NCGR_LOCUS64589</name>
</gene>
<dbReference type="Proteomes" id="UP000604825">
    <property type="component" value="Unassembled WGS sequence"/>
</dbReference>
<comment type="caution">
    <text evidence="1">The sequence shown here is derived from an EMBL/GenBank/DDBJ whole genome shotgun (WGS) entry which is preliminary data.</text>
</comment>
<evidence type="ECO:0000313" key="1">
    <source>
        <dbReference type="EMBL" id="CAD6340491.1"/>
    </source>
</evidence>
<keyword evidence="2" id="KW-1185">Reference proteome</keyword>
<protein>
    <submittedName>
        <fullName evidence="1">Uncharacterized protein</fullName>
    </submittedName>
</protein>
<reference evidence="1" key="1">
    <citation type="submission" date="2020-10" db="EMBL/GenBank/DDBJ databases">
        <authorList>
            <person name="Han B."/>
            <person name="Lu T."/>
            <person name="Zhao Q."/>
            <person name="Huang X."/>
            <person name="Zhao Y."/>
        </authorList>
    </citation>
    <scope>NUCLEOTIDE SEQUENCE</scope>
</reference>
<name>A0A811SIK8_9POAL</name>
<proteinExistence type="predicted"/>
<evidence type="ECO:0000313" key="2">
    <source>
        <dbReference type="Proteomes" id="UP000604825"/>
    </source>
</evidence>
<dbReference type="AlphaFoldDB" id="A0A811SIK8"/>
<sequence>MLPDSALAAGAVFVSANTGAVWRMTLVNVAASLSAFPTAVFDVPVLGRLVLRVPTLFRGLVRLCCARGVAAGCRARQPWRRQPAGMVNSAIS</sequence>